<reference evidence="3" key="1">
    <citation type="journal article" date="2022" name="J Environ Chem Eng">
        <title>Biodegradation of petroleum oil using a constructed nonpathogenic and heavy metal-tolerant bacterial consortium isolated from marine sponges.</title>
        <authorList>
            <person name="Dechsakulwatana C."/>
            <person name="Rungsihiranrut A."/>
            <person name="Muangchinda C."/>
            <person name="Ningthoujam R."/>
            <person name="Klankeo P."/>
            <person name="Pinyakong O."/>
        </authorList>
    </citation>
    <scope>NUCLEOTIDE SEQUENCE</scope>
    <source>
        <strain evidence="3">TL01-2</strain>
    </source>
</reference>
<dbReference type="PROSITE" id="PS50943">
    <property type="entry name" value="HTH_CROC1"/>
    <property type="match status" value="2"/>
</dbReference>
<dbReference type="SMART" id="SM00530">
    <property type="entry name" value="HTH_XRE"/>
    <property type="match status" value="2"/>
</dbReference>
<feature type="domain" description="HTH cro/C1-type" evidence="2">
    <location>
        <begin position="13"/>
        <end position="67"/>
    </location>
</feature>
<name>A0AAX6NBR7_PRIAR</name>
<dbReference type="GO" id="GO:0003677">
    <property type="term" value="F:DNA binding"/>
    <property type="evidence" value="ECO:0007669"/>
    <property type="project" value="UniProtKB-KW"/>
</dbReference>
<evidence type="ECO:0000259" key="2">
    <source>
        <dbReference type="PROSITE" id="PS50943"/>
    </source>
</evidence>
<dbReference type="GO" id="GO:0005829">
    <property type="term" value="C:cytosol"/>
    <property type="evidence" value="ECO:0007669"/>
    <property type="project" value="TreeGrafter"/>
</dbReference>
<dbReference type="InterPro" id="IPR050807">
    <property type="entry name" value="TransReg_Diox_bact_type"/>
</dbReference>
<protein>
    <submittedName>
        <fullName evidence="3">Helix-turn-helix transcriptional regulator</fullName>
    </submittedName>
</protein>
<dbReference type="GO" id="GO:0003700">
    <property type="term" value="F:DNA-binding transcription factor activity"/>
    <property type="evidence" value="ECO:0007669"/>
    <property type="project" value="TreeGrafter"/>
</dbReference>
<dbReference type="PANTHER" id="PTHR46797:SF24">
    <property type="entry name" value="DNA-BINDING PHAGE PROTEIN"/>
    <property type="match status" value="1"/>
</dbReference>
<dbReference type="RefSeq" id="WP_316910477.1">
    <property type="nucleotide sequence ID" value="NZ_JAPTGD010000002.1"/>
</dbReference>
<dbReference type="Gene3D" id="1.10.260.40">
    <property type="entry name" value="lambda repressor-like DNA-binding domains"/>
    <property type="match status" value="2"/>
</dbReference>
<dbReference type="CDD" id="cd00093">
    <property type="entry name" value="HTH_XRE"/>
    <property type="match status" value="2"/>
</dbReference>
<dbReference type="EMBL" id="JAPTGD010000002">
    <property type="protein sequence ID" value="MDU9693249.1"/>
    <property type="molecule type" value="Genomic_DNA"/>
</dbReference>
<accession>A0AAX6NBR7</accession>
<dbReference type="AlphaFoldDB" id="A0AAX6NBR7"/>
<organism evidence="3 4">
    <name type="scientific">Priestia aryabhattai</name>
    <name type="common">Bacillus aryabhattai</name>
    <dbReference type="NCBI Taxonomy" id="412384"/>
    <lineage>
        <taxon>Bacteria</taxon>
        <taxon>Bacillati</taxon>
        <taxon>Bacillota</taxon>
        <taxon>Bacilli</taxon>
        <taxon>Bacillales</taxon>
        <taxon>Bacillaceae</taxon>
        <taxon>Priestia</taxon>
    </lineage>
</organism>
<dbReference type="InterPro" id="IPR010982">
    <property type="entry name" value="Lambda_DNA-bd_dom_sf"/>
</dbReference>
<evidence type="ECO:0000313" key="3">
    <source>
        <dbReference type="EMBL" id="MDU9693249.1"/>
    </source>
</evidence>
<dbReference type="PANTHER" id="PTHR46797">
    <property type="entry name" value="HTH-TYPE TRANSCRIPTIONAL REGULATOR"/>
    <property type="match status" value="1"/>
</dbReference>
<comment type="caution">
    <text evidence="3">The sequence shown here is derived from an EMBL/GenBank/DDBJ whole genome shotgun (WGS) entry which is preliminary data.</text>
</comment>
<evidence type="ECO:0000313" key="4">
    <source>
        <dbReference type="Proteomes" id="UP001269400"/>
    </source>
</evidence>
<dbReference type="Pfam" id="PF01381">
    <property type="entry name" value="HTH_3"/>
    <property type="match status" value="2"/>
</dbReference>
<keyword evidence="1" id="KW-0238">DNA-binding</keyword>
<dbReference type="InterPro" id="IPR001387">
    <property type="entry name" value="Cro/C1-type_HTH"/>
</dbReference>
<reference evidence="3" key="2">
    <citation type="submission" date="2022-12" db="EMBL/GenBank/DDBJ databases">
        <authorList>
            <person name="Dechsakulwatana C."/>
            <person name="Rungsihiranrut A."/>
            <person name="Muangchinda C."/>
            <person name="Ningthoujam R."/>
            <person name="Klankeo P."/>
            <person name="Pinyakong O."/>
        </authorList>
    </citation>
    <scope>NUCLEOTIDE SEQUENCE</scope>
    <source>
        <strain evidence="3">TL01-2</strain>
    </source>
</reference>
<evidence type="ECO:0000256" key="1">
    <source>
        <dbReference type="ARBA" id="ARBA00023125"/>
    </source>
</evidence>
<proteinExistence type="predicted"/>
<sequence length="338" mass="37733">MELAKLKDTAELFKRVRDENDLSKAELAKRIKSSGPYVSSIESKKKVPGEKLLTRLAEEFSIDLNECLALIKPSKESIGMKNSKRGRKKKLEEKGSKKVIELHKEKEEVVLSKIKNAATLFRTVRKANNLTLNKMRDKISSPASYLSSIENGNKIPGKRLVTKLAETFNLPLDQCLKIAGFSSDTANKGEKQQKVNEVKVALNNETDLLTDSKALVVNETKTDVKEIALKETLVEDTQKEKKINESKQPSRKKGVSAIEAVNLTDLNYSKVAKGEFDLSSGKSFVADLNLLMNNTDGELNSYEFTFIVDVETEQAVQVKISQGIVTVETGKKKQWILQ</sequence>
<dbReference type="SUPFAM" id="SSF47413">
    <property type="entry name" value="lambda repressor-like DNA-binding domains"/>
    <property type="match status" value="2"/>
</dbReference>
<gene>
    <name evidence="3" type="ORF">O0Q50_18905</name>
</gene>
<dbReference type="Proteomes" id="UP001269400">
    <property type="component" value="Unassembled WGS sequence"/>
</dbReference>
<feature type="domain" description="HTH cro/C1-type" evidence="2">
    <location>
        <begin position="121"/>
        <end position="175"/>
    </location>
</feature>